<comment type="similarity">
    <text evidence="1 4">Belongs to the glycosyl hydrolase 30 family.</text>
</comment>
<accession>Q024E9</accession>
<dbReference type="PANTHER" id="PTHR11069:SF23">
    <property type="entry name" value="LYSOSOMAL ACID GLUCOSYLCERAMIDASE"/>
    <property type="match status" value="1"/>
</dbReference>
<dbReference type="EMBL" id="CP000473">
    <property type="protein sequence ID" value="ABJ83627.1"/>
    <property type="molecule type" value="Genomic_DNA"/>
</dbReference>
<protein>
    <submittedName>
        <fullName evidence="7">Glucosylceramidase</fullName>
        <ecNumber evidence="7">3.2.1.45</ecNumber>
    </submittedName>
</protein>
<feature type="domain" description="Glycosyl hydrolase family 30 beta sandwich" evidence="6">
    <location>
        <begin position="403"/>
        <end position="461"/>
    </location>
</feature>
<proteinExistence type="inferred from homology"/>
<dbReference type="GO" id="GO:0016020">
    <property type="term" value="C:membrane"/>
    <property type="evidence" value="ECO:0007669"/>
    <property type="project" value="GOC"/>
</dbReference>
<dbReference type="SUPFAM" id="SSF51445">
    <property type="entry name" value="(Trans)glycosidases"/>
    <property type="match status" value="1"/>
</dbReference>
<dbReference type="Pfam" id="PF02055">
    <property type="entry name" value="Glyco_hydro_30"/>
    <property type="match status" value="1"/>
</dbReference>
<keyword evidence="4 7" id="KW-0326">Glycosidase</keyword>
<dbReference type="InterPro" id="IPR033453">
    <property type="entry name" value="Glyco_hydro_30_TIM-barrel"/>
</dbReference>
<dbReference type="Gene3D" id="2.60.40.1180">
    <property type="entry name" value="Golgi alpha-mannosidase II"/>
    <property type="match status" value="1"/>
</dbReference>
<keyword evidence="3 4" id="KW-0378">Hydrolase</keyword>
<feature type="domain" description="Glycosyl hydrolase family 30 TIM-barrel" evidence="5">
    <location>
        <begin position="66"/>
        <end position="400"/>
    </location>
</feature>
<dbReference type="Gene3D" id="3.20.20.80">
    <property type="entry name" value="Glycosidases"/>
    <property type="match status" value="1"/>
</dbReference>
<dbReference type="PRINTS" id="PR00843">
    <property type="entry name" value="GLHYDRLASE30"/>
</dbReference>
<keyword evidence="2" id="KW-0732">Signal</keyword>
<dbReference type="HOGENOM" id="CLU_014379_3_1_0"/>
<evidence type="ECO:0000256" key="1">
    <source>
        <dbReference type="ARBA" id="ARBA00005382"/>
    </source>
</evidence>
<dbReference type="AlphaFoldDB" id="Q024E9"/>
<dbReference type="InterPro" id="IPR033452">
    <property type="entry name" value="GH30_C"/>
</dbReference>
<dbReference type="KEGG" id="sus:Acid_2638"/>
<evidence type="ECO:0000256" key="4">
    <source>
        <dbReference type="RuleBase" id="RU361188"/>
    </source>
</evidence>
<evidence type="ECO:0000256" key="3">
    <source>
        <dbReference type="ARBA" id="ARBA00022801"/>
    </source>
</evidence>
<reference evidence="7" key="1">
    <citation type="submission" date="2006-10" db="EMBL/GenBank/DDBJ databases">
        <title>Complete sequence of Solibacter usitatus Ellin6076.</title>
        <authorList>
            <consortium name="US DOE Joint Genome Institute"/>
            <person name="Copeland A."/>
            <person name="Lucas S."/>
            <person name="Lapidus A."/>
            <person name="Barry K."/>
            <person name="Detter J.C."/>
            <person name="Glavina del Rio T."/>
            <person name="Hammon N."/>
            <person name="Israni S."/>
            <person name="Dalin E."/>
            <person name="Tice H."/>
            <person name="Pitluck S."/>
            <person name="Thompson L.S."/>
            <person name="Brettin T."/>
            <person name="Bruce D."/>
            <person name="Han C."/>
            <person name="Tapia R."/>
            <person name="Gilna P."/>
            <person name="Schmutz J."/>
            <person name="Larimer F."/>
            <person name="Land M."/>
            <person name="Hauser L."/>
            <person name="Kyrpides N."/>
            <person name="Mikhailova N."/>
            <person name="Janssen P.H."/>
            <person name="Kuske C.R."/>
            <person name="Richardson P."/>
        </authorList>
    </citation>
    <scope>NUCLEOTIDE SEQUENCE</scope>
    <source>
        <strain evidence="7">Ellin6076</strain>
    </source>
</reference>
<dbReference type="EC" id="3.2.1.45" evidence="7"/>
<dbReference type="GO" id="GO:0006680">
    <property type="term" value="P:glucosylceramide catabolic process"/>
    <property type="evidence" value="ECO:0007669"/>
    <property type="project" value="TreeGrafter"/>
</dbReference>
<sequence precursor="true">MKALIAILGLASFMAGGQQGSDAEVWLTTPDKSALFERQKQSPVLAAPGSRNPTIEIDERQKFQPIDGFGFALTGGSAQHLVRMSAAARAAILKELFGTADREIGVSYLRLTIGASDLNDHVFTYDDMPDGQTDPDLQHFDLGPDKADVIPVMKEILKLNPRIKILASPWTAPSWMKTNNNAKGGALKPEAYPAYAQYFVKYIRAMKAEGIAIDAITVQNEPLNPKNTPSLVMQSAEEALFIKSHLGPAFHAAGIKTHIVLYDHNCDVPEYATAILADRAAARYVDGSGFHLYGGKIEAMTQVHDQYPVKNLYFTEQMVVGSVESKPAINIAAPVRRLIIGATRNWSRNVVLWNLAADPKNNPHTDDGGCGMCQGAITIDGDQVSRNLAYYAIAHASKFVRPGAVRIASTSLESLPNVAFRTPSGKRVLIVVNASQTSQTFDIQAAKRMSATLPPGAVATYVW</sequence>
<dbReference type="Pfam" id="PF17189">
    <property type="entry name" value="Glyco_hydro_30C"/>
    <property type="match status" value="1"/>
</dbReference>
<dbReference type="InterPro" id="IPR013780">
    <property type="entry name" value="Glyco_hydro_b"/>
</dbReference>
<name>Q024E9_SOLUE</name>
<evidence type="ECO:0000259" key="6">
    <source>
        <dbReference type="Pfam" id="PF17189"/>
    </source>
</evidence>
<evidence type="ECO:0000256" key="2">
    <source>
        <dbReference type="ARBA" id="ARBA00022729"/>
    </source>
</evidence>
<dbReference type="CAZy" id="GH30">
    <property type="family name" value="Glycoside Hydrolase Family 30"/>
</dbReference>
<evidence type="ECO:0000313" key="7">
    <source>
        <dbReference type="EMBL" id="ABJ83627.1"/>
    </source>
</evidence>
<dbReference type="InterPro" id="IPR001139">
    <property type="entry name" value="Glyco_hydro_30"/>
</dbReference>
<dbReference type="eggNOG" id="COG5520">
    <property type="taxonomic scope" value="Bacteria"/>
</dbReference>
<dbReference type="SUPFAM" id="SSF51011">
    <property type="entry name" value="Glycosyl hydrolase domain"/>
    <property type="match status" value="1"/>
</dbReference>
<organism evidence="7">
    <name type="scientific">Solibacter usitatus (strain Ellin6076)</name>
    <dbReference type="NCBI Taxonomy" id="234267"/>
    <lineage>
        <taxon>Bacteria</taxon>
        <taxon>Pseudomonadati</taxon>
        <taxon>Acidobacteriota</taxon>
        <taxon>Terriglobia</taxon>
        <taxon>Bryobacterales</taxon>
        <taxon>Solibacteraceae</taxon>
        <taxon>Candidatus Solibacter</taxon>
    </lineage>
</organism>
<dbReference type="STRING" id="234267.Acid_2638"/>
<dbReference type="InterPro" id="IPR017853">
    <property type="entry name" value="GH"/>
</dbReference>
<evidence type="ECO:0000259" key="5">
    <source>
        <dbReference type="Pfam" id="PF02055"/>
    </source>
</evidence>
<dbReference type="GO" id="GO:0004348">
    <property type="term" value="F:glucosylceramidase activity"/>
    <property type="evidence" value="ECO:0007669"/>
    <property type="project" value="UniProtKB-EC"/>
</dbReference>
<dbReference type="PANTHER" id="PTHR11069">
    <property type="entry name" value="GLUCOSYLCERAMIDASE"/>
    <property type="match status" value="1"/>
</dbReference>
<dbReference type="InParanoid" id="Q024E9"/>
<gene>
    <name evidence="7" type="ordered locus">Acid_2638</name>
</gene>